<dbReference type="EMBL" id="JACIEZ010000001">
    <property type="protein sequence ID" value="MBB4063206.1"/>
    <property type="molecule type" value="Genomic_DNA"/>
</dbReference>
<proteinExistence type="predicted"/>
<sequence>MASLITCPHCGSRPKEEFSIRGEVRSRPEPAAPFETWYRYVYVRDNPKGRQKEYWHHVLGCRRWLVVERDTLTHEVYGVTDAAAYRASEVKEAAE</sequence>
<dbReference type="InterPro" id="IPR006279">
    <property type="entry name" value="SoxD"/>
</dbReference>
<name>A0A7W6J1R6_9HYPH</name>
<keyword evidence="2" id="KW-1185">Reference proteome</keyword>
<comment type="caution">
    <text evidence="1">The sequence shown here is derived from an EMBL/GenBank/DDBJ whole genome shotgun (WGS) entry which is preliminary data.</text>
</comment>
<dbReference type="RefSeq" id="WP_183364408.1">
    <property type="nucleotide sequence ID" value="NZ_JACIEZ010000001.1"/>
</dbReference>
<dbReference type="GO" id="GO:0008115">
    <property type="term" value="F:sarcosine oxidase activity"/>
    <property type="evidence" value="ECO:0007669"/>
    <property type="project" value="UniProtKB-EC"/>
</dbReference>
<dbReference type="Pfam" id="PF04267">
    <property type="entry name" value="SoxD"/>
    <property type="match status" value="1"/>
</dbReference>
<dbReference type="GO" id="GO:0046653">
    <property type="term" value="P:tetrahydrofolate metabolic process"/>
    <property type="evidence" value="ECO:0007669"/>
    <property type="project" value="InterPro"/>
</dbReference>
<reference evidence="1 2" key="1">
    <citation type="submission" date="2020-08" db="EMBL/GenBank/DDBJ databases">
        <title>Genomic Encyclopedia of Type Strains, Phase IV (KMG-IV): sequencing the most valuable type-strain genomes for metagenomic binning, comparative biology and taxonomic classification.</title>
        <authorList>
            <person name="Goeker M."/>
        </authorList>
    </citation>
    <scope>NUCLEOTIDE SEQUENCE [LARGE SCALE GENOMIC DNA]</scope>
    <source>
        <strain evidence="1 2">DSM 29853</strain>
    </source>
</reference>
<keyword evidence="1" id="KW-0560">Oxidoreductase</keyword>
<dbReference type="InterPro" id="IPR038561">
    <property type="entry name" value="SoxD_sf"/>
</dbReference>
<evidence type="ECO:0000313" key="1">
    <source>
        <dbReference type="EMBL" id="MBB4063206.1"/>
    </source>
</evidence>
<evidence type="ECO:0000313" key="2">
    <source>
        <dbReference type="Proteomes" id="UP000528286"/>
    </source>
</evidence>
<gene>
    <name evidence="1" type="ORF">GGR23_000367</name>
</gene>
<accession>A0A7W6J1R6</accession>
<dbReference type="Gene3D" id="3.30.2270.10">
    <property type="entry name" value="Folate-binding superfamily"/>
    <property type="match status" value="1"/>
</dbReference>
<dbReference type="EC" id="1.5.3.1" evidence="1"/>
<protein>
    <submittedName>
        <fullName evidence="1">Sarcosine oxidase subunit delta</fullName>
        <ecNumber evidence="1">1.5.3.1</ecNumber>
    </submittedName>
</protein>
<dbReference type="Proteomes" id="UP000528286">
    <property type="component" value="Unassembled WGS sequence"/>
</dbReference>
<organism evidence="1 2">
    <name type="scientific">Gellertiella hungarica</name>
    <dbReference type="NCBI Taxonomy" id="1572859"/>
    <lineage>
        <taxon>Bacteria</taxon>
        <taxon>Pseudomonadati</taxon>
        <taxon>Pseudomonadota</taxon>
        <taxon>Alphaproteobacteria</taxon>
        <taxon>Hyphomicrobiales</taxon>
        <taxon>Rhizobiaceae</taxon>
        <taxon>Gellertiella</taxon>
    </lineage>
</organism>
<dbReference type="AlphaFoldDB" id="A0A7W6J1R6"/>